<dbReference type="PANTHER" id="PTHR32552">
    <property type="entry name" value="FERRICHROME IRON RECEPTOR-RELATED"/>
    <property type="match status" value="1"/>
</dbReference>
<keyword evidence="5" id="KW-0798">TonB box</keyword>
<evidence type="ECO:0000256" key="4">
    <source>
        <dbReference type="ARBA" id="ARBA00022692"/>
    </source>
</evidence>
<dbReference type="STRING" id="1747903.ASR47_10041"/>
<sequence length="234" mass="25263">MSLYANYIEALIKGPVATGTYVEDGKTLVVENMGQIFAPYKSKQKEIGIKYDSGKLGMSAALFTTDKPLLAVSGKRAELSGNQRNQGLELSLFGTPMSGVRFIGGLTWLDTEQSGSNKPENNGNKVIGAPETQLSISGEWDLPNVKGLSLNARTVYTSTQYADLANTKQLPSWTRLDIGARYLTNLAGRDVTLRARIDNVTDRNYWSSAVALFDSGSLVLASPRTVVVSATVAF</sequence>
<name>A0A1A7BYB3_9BURK</name>
<dbReference type="PROSITE" id="PS52016">
    <property type="entry name" value="TONB_DEPENDENT_REC_3"/>
    <property type="match status" value="1"/>
</dbReference>
<keyword evidence="7 8" id="KW-0998">Cell outer membrane</keyword>
<dbReference type="Pfam" id="PF00593">
    <property type="entry name" value="TonB_dep_Rec_b-barrel"/>
    <property type="match status" value="1"/>
</dbReference>
<accession>A0A1A7BYB3</accession>
<evidence type="ECO:0000313" key="11">
    <source>
        <dbReference type="EMBL" id="OBV37729.1"/>
    </source>
</evidence>
<dbReference type="InterPro" id="IPR000531">
    <property type="entry name" value="Beta-barrel_TonB"/>
</dbReference>
<keyword evidence="12" id="KW-1185">Reference proteome</keyword>
<dbReference type="PATRIC" id="fig|1747903.4.peg.1257"/>
<dbReference type="PROSITE" id="PS01156">
    <property type="entry name" value="TONB_DEPENDENT_REC_2"/>
    <property type="match status" value="1"/>
</dbReference>
<evidence type="ECO:0000256" key="8">
    <source>
        <dbReference type="PROSITE-ProRule" id="PRU01360"/>
    </source>
</evidence>
<evidence type="ECO:0000256" key="3">
    <source>
        <dbReference type="ARBA" id="ARBA00022452"/>
    </source>
</evidence>
<comment type="caution">
    <text evidence="11">The sequence shown here is derived from an EMBL/GenBank/DDBJ whole genome shotgun (WGS) entry which is preliminary data.</text>
</comment>
<organism evidence="11 12">
    <name type="scientific">Janthinobacterium psychrotolerans</name>
    <dbReference type="NCBI Taxonomy" id="1747903"/>
    <lineage>
        <taxon>Bacteria</taxon>
        <taxon>Pseudomonadati</taxon>
        <taxon>Pseudomonadota</taxon>
        <taxon>Betaproteobacteria</taxon>
        <taxon>Burkholderiales</taxon>
        <taxon>Oxalobacteraceae</taxon>
        <taxon>Janthinobacterium</taxon>
    </lineage>
</organism>
<dbReference type="Gene3D" id="2.40.170.20">
    <property type="entry name" value="TonB-dependent receptor, beta-barrel domain"/>
    <property type="match status" value="1"/>
</dbReference>
<dbReference type="EMBL" id="LOCQ01000059">
    <property type="protein sequence ID" value="OBV37729.1"/>
    <property type="molecule type" value="Genomic_DNA"/>
</dbReference>
<feature type="short sequence motif" description="TonB C-terminal box" evidence="9">
    <location>
        <begin position="217"/>
        <end position="234"/>
    </location>
</feature>
<dbReference type="SUPFAM" id="SSF56935">
    <property type="entry name" value="Porins"/>
    <property type="match status" value="1"/>
</dbReference>
<evidence type="ECO:0000256" key="6">
    <source>
        <dbReference type="ARBA" id="ARBA00023136"/>
    </source>
</evidence>
<gene>
    <name evidence="11" type="ORF">ASR47_10041</name>
</gene>
<dbReference type="AlphaFoldDB" id="A0A1A7BYB3"/>
<dbReference type="GO" id="GO:0015344">
    <property type="term" value="F:siderophore uptake transmembrane transporter activity"/>
    <property type="evidence" value="ECO:0007669"/>
    <property type="project" value="TreeGrafter"/>
</dbReference>
<evidence type="ECO:0000256" key="1">
    <source>
        <dbReference type="ARBA" id="ARBA00004571"/>
    </source>
</evidence>
<dbReference type="GO" id="GO:0009279">
    <property type="term" value="C:cell outer membrane"/>
    <property type="evidence" value="ECO:0007669"/>
    <property type="project" value="UniProtKB-SubCell"/>
</dbReference>
<keyword evidence="2 8" id="KW-0813">Transport</keyword>
<proteinExistence type="inferred from homology"/>
<dbReference type="InterPro" id="IPR036942">
    <property type="entry name" value="Beta-barrel_TonB_sf"/>
</dbReference>
<keyword evidence="4 8" id="KW-0812">Transmembrane</keyword>
<dbReference type="RefSeq" id="WP_065309290.1">
    <property type="nucleotide sequence ID" value="NZ_LOCQ01000059.1"/>
</dbReference>
<evidence type="ECO:0000259" key="10">
    <source>
        <dbReference type="Pfam" id="PF00593"/>
    </source>
</evidence>
<evidence type="ECO:0000256" key="7">
    <source>
        <dbReference type="ARBA" id="ARBA00023237"/>
    </source>
</evidence>
<protein>
    <submittedName>
        <fullName evidence="11">Iron complex outermembrane recepter protein</fullName>
    </submittedName>
</protein>
<keyword evidence="6 8" id="KW-0472">Membrane</keyword>
<dbReference type="InterPro" id="IPR039426">
    <property type="entry name" value="TonB-dep_rcpt-like"/>
</dbReference>
<comment type="subcellular location">
    <subcellularLocation>
        <location evidence="1 8">Cell outer membrane</location>
        <topology evidence="1 8">Multi-pass membrane protein</topology>
    </subcellularLocation>
</comment>
<evidence type="ECO:0000313" key="12">
    <source>
        <dbReference type="Proteomes" id="UP000092713"/>
    </source>
</evidence>
<feature type="domain" description="TonB-dependent receptor-like beta-barrel" evidence="10">
    <location>
        <begin position="3"/>
        <end position="200"/>
    </location>
</feature>
<keyword evidence="3 8" id="KW-1134">Transmembrane beta strand</keyword>
<comment type="similarity">
    <text evidence="8">Belongs to the TonB-dependent receptor family.</text>
</comment>
<evidence type="ECO:0000256" key="2">
    <source>
        <dbReference type="ARBA" id="ARBA00022448"/>
    </source>
</evidence>
<dbReference type="InterPro" id="IPR010917">
    <property type="entry name" value="TonB_rcpt_CS"/>
</dbReference>
<dbReference type="Proteomes" id="UP000092713">
    <property type="component" value="Unassembled WGS sequence"/>
</dbReference>
<evidence type="ECO:0000256" key="5">
    <source>
        <dbReference type="ARBA" id="ARBA00023077"/>
    </source>
</evidence>
<reference evidence="11 12" key="1">
    <citation type="submission" date="2016-04" db="EMBL/GenBank/DDBJ databases">
        <title>Draft genome sequence of Janthinobacterium psychrotolerans sp. nov., isolated from freshwater sediments in Denmark.</title>
        <authorList>
            <person name="Gong X."/>
            <person name="Skrivergaard S."/>
            <person name="Korsgaard B.S."/>
            <person name="Schreiber L."/>
            <person name="Marshall I.P."/>
            <person name="Finster K."/>
            <person name="Schramm A."/>
        </authorList>
    </citation>
    <scope>NUCLEOTIDE SEQUENCE [LARGE SCALE GENOMIC DNA]</scope>
    <source>
        <strain evidence="11 12">S3-2</strain>
    </source>
</reference>
<evidence type="ECO:0000256" key="9">
    <source>
        <dbReference type="PROSITE-ProRule" id="PRU10144"/>
    </source>
</evidence>
<dbReference type="PANTHER" id="PTHR32552:SF82">
    <property type="entry name" value="FCUA PROTEIN"/>
    <property type="match status" value="1"/>
</dbReference>